<dbReference type="EMBL" id="AJWY01009173">
    <property type="protein sequence ID" value="EKC59135.1"/>
    <property type="molecule type" value="Genomic_DNA"/>
</dbReference>
<sequence length="52" mass="5500">MTVDKIIIGAGLYGLYAAQKCGAAGQRVLVLERDPARSCARPISITARVHMG</sequence>
<gene>
    <name evidence="1" type="ORF">LEA_13521</name>
</gene>
<accession>K1SZF5</accession>
<reference evidence="1" key="1">
    <citation type="journal article" date="2013" name="Environ. Microbiol.">
        <title>Microbiota from the distal guts of lean and obese adolescents exhibit partial functional redundancy besides clear differences in community structure.</title>
        <authorList>
            <person name="Ferrer M."/>
            <person name="Ruiz A."/>
            <person name="Lanza F."/>
            <person name="Haange S.B."/>
            <person name="Oberbach A."/>
            <person name="Till H."/>
            <person name="Bargiela R."/>
            <person name="Campoy C."/>
            <person name="Segura M.T."/>
            <person name="Richter M."/>
            <person name="von Bergen M."/>
            <person name="Seifert J."/>
            <person name="Suarez A."/>
        </authorList>
    </citation>
    <scope>NUCLEOTIDE SEQUENCE</scope>
</reference>
<protein>
    <recommendedName>
        <fullName evidence="2">FAD-dependent oxidoreductase</fullName>
    </recommendedName>
</protein>
<evidence type="ECO:0008006" key="2">
    <source>
        <dbReference type="Google" id="ProtNLM"/>
    </source>
</evidence>
<dbReference type="SUPFAM" id="SSF51905">
    <property type="entry name" value="FAD/NAD(P)-binding domain"/>
    <property type="match status" value="1"/>
</dbReference>
<feature type="non-terminal residue" evidence="1">
    <location>
        <position position="52"/>
    </location>
</feature>
<dbReference type="Gene3D" id="3.50.50.60">
    <property type="entry name" value="FAD/NAD(P)-binding domain"/>
    <property type="match status" value="1"/>
</dbReference>
<dbReference type="InterPro" id="IPR036188">
    <property type="entry name" value="FAD/NAD-bd_sf"/>
</dbReference>
<proteinExistence type="predicted"/>
<name>K1SZF5_9ZZZZ</name>
<comment type="caution">
    <text evidence="1">The sequence shown here is derived from an EMBL/GenBank/DDBJ whole genome shotgun (WGS) entry which is preliminary data.</text>
</comment>
<dbReference type="Pfam" id="PF13450">
    <property type="entry name" value="NAD_binding_8"/>
    <property type="match status" value="1"/>
</dbReference>
<organism evidence="1">
    <name type="scientific">human gut metagenome</name>
    <dbReference type="NCBI Taxonomy" id="408170"/>
    <lineage>
        <taxon>unclassified sequences</taxon>
        <taxon>metagenomes</taxon>
        <taxon>organismal metagenomes</taxon>
    </lineage>
</organism>
<evidence type="ECO:0000313" key="1">
    <source>
        <dbReference type="EMBL" id="EKC59135.1"/>
    </source>
</evidence>
<dbReference type="AlphaFoldDB" id="K1SZF5"/>